<reference evidence="10" key="2">
    <citation type="journal article" date="2021" name="PeerJ">
        <title>Extensive microbial diversity within the chicken gut microbiome revealed by metagenomics and culture.</title>
        <authorList>
            <person name="Gilroy R."/>
            <person name="Ravi A."/>
            <person name="Getino M."/>
            <person name="Pursley I."/>
            <person name="Horton D.L."/>
            <person name="Alikhan N.F."/>
            <person name="Baker D."/>
            <person name="Gharbi K."/>
            <person name="Hall N."/>
            <person name="Watson M."/>
            <person name="Adriaenssens E.M."/>
            <person name="Foster-Nyarko E."/>
            <person name="Jarju S."/>
            <person name="Secka A."/>
            <person name="Antonio M."/>
            <person name="Oren A."/>
            <person name="Chaudhuri R.R."/>
            <person name="La Ragione R."/>
            <person name="Hildebrand F."/>
            <person name="Pallen M.J."/>
        </authorList>
    </citation>
    <scope>NUCLEOTIDE SEQUENCE</scope>
    <source>
        <strain evidence="10">ChiBcolR7-354</strain>
    </source>
</reference>
<dbReference type="SUPFAM" id="SSF56037">
    <property type="entry name" value="PheT/TilS domain"/>
    <property type="match status" value="1"/>
</dbReference>
<keyword evidence="6 8" id="KW-0067">ATP-binding</keyword>
<feature type="domain" description="Lysidine-tRNA(Ile) synthetase C-terminal" evidence="9">
    <location>
        <begin position="361"/>
        <end position="432"/>
    </location>
</feature>
<dbReference type="GO" id="GO:0005737">
    <property type="term" value="C:cytoplasm"/>
    <property type="evidence" value="ECO:0007669"/>
    <property type="project" value="UniProtKB-SubCell"/>
</dbReference>
<keyword evidence="5 8" id="KW-0547">Nucleotide-binding</keyword>
<sequence length="438" mass="46699">MTEGFDFSALSGAGRVLCAVSGGADSVYLLHRCLEGAEAGGYAVCAAHYNHSLRGEESDRDERFVADMCAALGVECITGRGDVAAFAAERRLGTEEAARQLRYEFLSSAADSLGADLIATAHNAGDNAETLLLNLTRGSGLRGLGGIPPRRGRIVRPMLAVTRAEVEEYLSARGIAYMEDSTNALDDYSRNRIRHSVMPVLRGINPRFDLAAGRAAALMRADEEFLESLARSFVEKNSDSLGLSAAALASAPRSVSSRAVRLLAPRALSEAHVDAVLALSEGTGTAFADVPGARFVRENGRIRALTEMPGGITAREIPMSGEIELPEAGLVLRSSDSVYRGEINSSLNTFFFPYSKICGTIYCMSGQPGDALRIARRGCTKKLSDLFAEARIPALSRPLVPVLRDGEGVLAVYGLASAERAVPKPGERTLKIEFAKIN</sequence>
<dbReference type="GO" id="GO:0005524">
    <property type="term" value="F:ATP binding"/>
    <property type="evidence" value="ECO:0007669"/>
    <property type="project" value="UniProtKB-UniRule"/>
</dbReference>
<protein>
    <recommendedName>
        <fullName evidence="8">tRNA(Ile)-lysidine synthase</fullName>
        <ecNumber evidence="8">6.3.4.19</ecNumber>
    </recommendedName>
    <alternativeName>
        <fullName evidence="8">tRNA(Ile)-2-lysyl-cytidine synthase</fullName>
    </alternativeName>
    <alternativeName>
        <fullName evidence="8">tRNA(Ile)-lysidine synthetase</fullName>
    </alternativeName>
</protein>
<dbReference type="NCBIfam" id="TIGR02433">
    <property type="entry name" value="lysidine_TilS_C"/>
    <property type="match status" value="1"/>
</dbReference>
<dbReference type="InterPro" id="IPR014729">
    <property type="entry name" value="Rossmann-like_a/b/a_fold"/>
</dbReference>
<comment type="domain">
    <text evidence="8">The N-terminal region contains the highly conserved SGGXDS motif, predicted to be a P-loop motif involved in ATP binding.</text>
</comment>
<comment type="similarity">
    <text evidence="8">Belongs to the tRNA(Ile)-lysidine synthase family.</text>
</comment>
<keyword evidence="3 8" id="KW-0436">Ligase</keyword>
<dbReference type="CDD" id="cd01992">
    <property type="entry name" value="TilS_N"/>
    <property type="match status" value="1"/>
</dbReference>
<dbReference type="NCBIfam" id="TIGR02432">
    <property type="entry name" value="lysidine_TilS_N"/>
    <property type="match status" value="1"/>
</dbReference>
<dbReference type="Gene3D" id="1.20.59.20">
    <property type="match status" value="1"/>
</dbReference>
<evidence type="ECO:0000256" key="6">
    <source>
        <dbReference type="ARBA" id="ARBA00022840"/>
    </source>
</evidence>
<evidence type="ECO:0000313" key="11">
    <source>
        <dbReference type="Proteomes" id="UP000824262"/>
    </source>
</evidence>
<dbReference type="SMART" id="SM00977">
    <property type="entry name" value="TilS_C"/>
    <property type="match status" value="1"/>
</dbReference>
<dbReference type="Pfam" id="PF01171">
    <property type="entry name" value="ATP_bind_3"/>
    <property type="match status" value="1"/>
</dbReference>
<organism evidence="10 11">
    <name type="scientific">Candidatus Scatomorpha intestinavium</name>
    <dbReference type="NCBI Taxonomy" id="2840922"/>
    <lineage>
        <taxon>Bacteria</taxon>
        <taxon>Bacillati</taxon>
        <taxon>Bacillota</taxon>
        <taxon>Clostridia</taxon>
        <taxon>Eubacteriales</taxon>
        <taxon>Candidatus Scatomorpha</taxon>
    </lineage>
</organism>
<accession>A0A9D1CSI0</accession>
<reference evidence="10" key="1">
    <citation type="submission" date="2020-10" db="EMBL/GenBank/DDBJ databases">
        <authorList>
            <person name="Gilroy R."/>
        </authorList>
    </citation>
    <scope>NUCLEOTIDE SEQUENCE</scope>
    <source>
        <strain evidence="10">ChiBcolR7-354</strain>
    </source>
</reference>
<comment type="subcellular location">
    <subcellularLocation>
        <location evidence="1 8">Cytoplasm</location>
    </subcellularLocation>
</comment>
<evidence type="ECO:0000256" key="3">
    <source>
        <dbReference type="ARBA" id="ARBA00022598"/>
    </source>
</evidence>
<keyword evidence="4 8" id="KW-0819">tRNA processing</keyword>
<comment type="catalytic activity">
    <reaction evidence="7 8">
        <text>cytidine(34) in tRNA(Ile2) + L-lysine + ATP = lysidine(34) in tRNA(Ile2) + AMP + diphosphate + H(+)</text>
        <dbReference type="Rhea" id="RHEA:43744"/>
        <dbReference type="Rhea" id="RHEA-COMP:10625"/>
        <dbReference type="Rhea" id="RHEA-COMP:10670"/>
        <dbReference type="ChEBI" id="CHEBI:15378"/>
        <dbReference type="ChEBI" id="CHEBI:30616"/>
        <dbReference type="ChEBI" id="CHEBI:32551"/>
        <dbReference type="ChEBI" id="CHEBI:33019"/>
        <dbReference type="ChEBI" id="CHEBI:82748"/>
        <dbReference type="ChEBI" id="CHEBI:83665"/>
        <dbReference type="ChEBI" id="CHEBI:456215"/>
        <dbReference type="EC" id="6.3.4.19"/>
    </reaction>
</comment>
<dbReference type="GO" id="GO:0006400">
    <property type="term" value="P:tRNA modification"/>
    <property type="evidence" value="ECO:0007669"/>
    <property type="project" value="UniProtKB-UniRule"/>
</dbReference>
<evidence type="ECO:0000256" key="5">
    <source>
        <dbReference type="ARBA" id="ARBA00022741"/>
    </source>
</evidence>
<comment type="function">
    <text evidence="8">Ligates lysine onto the cytidine present at position 34 of the AUA codon-specific tRNA(Ile) that contains the anticodon CAU, in an ATP-dependent manner. Cytidine is converted to lysidine, thus changing the amino acid specificity of the tRNA from methionine to isoleucine.</text>
</comment>
<dbReference type="GO" id="GO:0032267">
    <property type="term" value="F:tRNA(Ile)-lysidine synthase activity"/>
    <property type="evidence" value="ECO:0007669"/>
    <property type="project" value="UniProtKB-EC"/>
</dbReference>
<dbReference type="EC" id="6.3.4.19" evidence="8"/>
<dbReference type="Proteomes" id="UP000824262">
    <property type="component" value="Unassembled WGS sequence"/>
</dbReference>
<evidence type="ECO:0000256" key="7">
    <source>
        <dbReference type="ARBA" id="ARBA00048539"/>
    </source>
</evidence>
<evidence type="ECO:0000256" key="8">
    <source>
        <dbReference type="HAMAP-Rule" id="MF_01161"/>
    </source>
</evidence>
<dbReference type="InterPro" id="IPR012795">
    <property type="entry name" value="tRNA_Ile_lys_synt_N"/>
</dbReference>
<evidence type="ECO:0000259" key="9">
    <source>
        <dbReference type="SMART" id="SM00977"/>
    </source>
</evidence>
<comment type="caution">
    <text evidence="10">The sequence shown here is derived from an EMBL/GenBank/DDBJ whole genome shotgun (WGS) entry which is preliminary data.</text>
</comment>
<keyword evidence="2 8" id="KW-0963">Cytoplasm</keyword>
<dbReference type="SUPFAM" id="SSF82829">
    <property type="entry name" value="MesJ substrate recognition domain-like"/>
    <property type="match status" value="1"/>
</dbReference>
<evidence type="ECO:0000256" key="1">
    <source>
        <dbReference type="ARBA" id="ARBA00004496"/>
    </source>
</evidence>
<dbReference type="PANTHER" id="PTHR43033:SF1">
    <property type="entry name" value="TRNA(ILE)-LYSIDINE SYNTHASE-RELATED"/>
    <property type="match status" value="1"/>
</dbReference>
<evidence type="ECO:0000313" key="10">
    <source>
        <dbReference type="EMBL" id="HIQ78862.1"/>
    </source>
</evidence>
<feature type="binding site" evidence="8">
    <location>
        <begin position="21"/>
        <end position="26"/>
    </location>
    <ligand>
        <name>ATP</name>
        <dbReference type="ChEBI" id="CHEBI:30616"/>
    </ligand>
</feature>
<dbReference type="InterPro" id="IPR011063">
    <property type="entry name" value="TilS/TtcA_N"/>
</dbReference>
<dbReference type="Pfam" id="PF11734">
    <property type="entry name" value="TilS_C"/>
    <property type="match status" value="1"/>
</dbReference>
<dbReference type="AlphaFoldDB" id="A0A9D1CSI0"/>
<dbReference type="InterPro" id="IPR012796">
    <property type="entry name" value="Lysidine-tRNA-synth_C"/>
</dbReference>
<name>A0A9D1CSI0_9FIRM</name>
<evidence type="ECO:0000256" key="4">
    <source>
        <dbReference type="ARBA" id="ARBA00022694"/>
    </source>
</evidence>
<dbReference type="SUPFAM" id="SSF52402">
    <property type="entry name" value="Adenine nucleotide alpha hydrolases-like"/>
    <property type="match status" value="1"/>
</dbReference>
<dbReference type="InterPro" id="IPR012094">
    <property type="entry name" value="tRNA_Ile_lys_synt"/>
</dbReference>
<dbReference type="PANTHER" id="PTHR43033">
    <property type="entry name" value="TRNA(ILE)-LYSIDINE SYNTHASE-RELATED"/>
    <property type="match status" value="1"/>
</dbReference>
<evidence type="ECO:0000256" key="2">
    <source>
        <dbReference type="ARBA" id="ARBA00022490"/>
    </source>
</evidence>
<dbReference type="HAMAP" id="MF_01161">
    <property type="entry name" value="tRNA_Ile_lys_synt"/>
    <property type="match status" value="1"/>
</dbReference>
<proteinExistence type="inferred from homology"/>
<dbReference type="Gene3D" id="3.40.50.620">
    <property type="entry name" value="HUPs"/>
    <property type="match status" value="1"/>
</dbReference>
<gene>
    <name evidence="8 10" type="primary">tilS</name>
    <name evidence="10" type="ORF">IAB77_06345</name>
</gene>
<dbReference type="EMBL" id="DVGA01000063">
    <property type="protein sequence ID" value="HIQ78862.1"/>
    <property type="molecule type" value="Genomic_DNA"/>
</dbReference>